<evidence type="ECO:0000256" key="1">
    <source>
        <dbReference type="ARBA" id="ARBA00004477"/>
    </source>
</evidence>
<comment type="subcellular location">
    <subcellularLocation>
        <location evidence="1">Endoplasmic reticulum membrane</location>
        <topology evidence="1">Multi-pass membrane protein</topology>
    </subcellularLocation>
</comment>
<gene>
    <name evidence="11" type="ORF">ZOSMA_111G00080</name>
</gene>
<dbReference type="OMA" id="WVHVLLP"/>
<keyword evidence="5" id="KW-0053">Apoptosis</keyword>
<sequence>MDGGNFQDEIYSEIAAFDNEGSSSAADHGWKKVSYAKTNRRKNNNVVSKATDLSANGSHVFATVELKAQERRRAMESMEDARIAAEDFAIRSRIAVADGADSNEEYEIGKENGDAEEVKKVKKVKQKKPKITVSEAASKIDSADLAAFLVEVTTSYEGQPDIQLMRFADYFARAFSLVNIAQFPWTKMIKEMPVAKLVDVPICYISEPVYKTAVDWIAQCPIKYLGNFVLWSLDNLLEDLALHIAASKPSKKVVQKPSTRAQVAMFVVLAMTLRRKPDVMISILPSLKNNPKYQGQEKLQLITWMISQVSQGDLVIGLFTWVRYLLPVVYGKSNPNPQSRDLLLQLVERILSTPKARPILLNGAVRKGERLVTPSALEVLWQATFPAPSSRVKATERFEAVYPTLREIALAGSLGSKAMKPVAQQLLSASARVAHTDNVKLCREATGIFIWCLTQTTDCFKQWEQIYLDNIEASAAALKKLYDEWKNYSVKLSPDMMKRTINNLRVQNEGALADDVEDEDSIKKADKYCKLILARLNRRSKCLKSIFLLTTLAVAVGGALVYSPEAENWDLAKLYTVFKLPQAF</sequence>
<evidence type="ECO:0000313" key="11">
    <source>
        <dbReference type="EMBL" id="KMZ75657.1"/>
    </source>
</evidence>
<evidence type="ECO:0000256" key="2">
    <source>
        <dbReference type="ARBA" id="ARBA00007984"/>
    </source>
</evidence>
<evidence type="ECO:0000256" key="4">
    <source>
        <dbReference type="ARBA" id="ARBA00022692"/>
    </source>
</evidence>
<dbReference type="PANTHER" id="PTHR13448">
    <property type="entry name" value="TRANSMEMBRANE PROTEIN 214"/>
    <property type="match status" value="1"/>
</dbReference>
<dbReference type="EMBL" id="LFYR01000129">
    <property type="protein sequence ID" value="KMZ75657.1"/>
    <property type="molecule type" value="Genomic_DNA"/>
</dbReference>
<dbReference type="GO" id="GO:0005794">
    <property type="term" value="C:Golgi apparatus"/>
    <property type="evidence" value="ECO:0000318"/>
    <property type="project" value="GO_Central"/>
</dbReference>
<dbReference type="GO" id="GO:0005783">
    <property type="term" value="C:endoplasmic reticulum"/>
    <property type="evidence" value="ECO:0000318"/>
    <property type="project" value="GO_Central"/>
</dbReference>
<evidence type="ECO:0000256" key="5">
    <source>
        <dbReference type="ARBA" id="ARBA00022703"/>
    </source>
</evidence>
<organism evidence="11 12">
    <name type="scientific">Zostera marina</name>
    <name type="common">Eelgrass</name>
    <dbReference type="NCBI Taxonomy" id="29655"/>
    <lineage>
        <taxon>Eukaryota</taxon>
        <taxon>Viridiplantae</taxon>
        <taxon>Streptophyta</taxon>
        <taxon>Embryophyta</taxon>
        <taxon>Tracheophyta</taxon>
        <taxon>Spermatophyta</taxon>
        <taxon>Magnoliopsida</taxon>
        <taxon>Liliopsida</taxon>
        <taxon>Zosteraceae</taxon>
        <taxon>Zostera</taxon>
    </lineage>
</organism>
<comment type="caution">
    <text evidence="11">The sequence shown here is derived from an EMBL/GenBank/DDBJ whole genome shotgun (WGS) entry which is preliminary data.</text>
</comment>
<keyword evidence="12" id="KW-1185">Reference proteome</keyword>
<dbReference type="OrthoDB" id="10022292at2759"/>
<keyword evidence="4" id="KW-0812">Transmembrane</keyword>
<name>A0A0K9Q575_ZOSMR</name>
<comment type="subunit">
    <text evidence="3">Constitutively interacts with CASP4; required for the localization of procaspase 4 to the ER.</text>
</comment>
<evidence type="ECO:0000313" key="12">
    <source>
        <dbReference type="Proteomes" id="UP000036987"/>
    </source>
</evidence>
<protein>
    <recommendedName>
        <fullName evidence="13">Transmembrane protein</fullName>
    </recommendedName>
</protein>
<keyword evidence="6" id="KW-0256">Endoplasmic reticulum</keyword>
<reference evidence="12" key="1">
    <citation type="journal article" date="2016" name="Nature">
        <title>The genome of the seagrass Zostera marina reveals angiosperm adaptation to the sea.</title>
        <authorList>
            <person name="Olsen J.L."/>
            <person name="Rouze P."/>
            <person name="Verhelst B."/>
            <person name="Lin Y.-C."/>
            <person name="Bayer T."/>
            <person name="Collen J."/>
            <person name="Dattolo E."/>
            <person name="De Paoli E."/>
            <person name="Dittami S."/>
            <person name="Maumus F."/>
            <person name="Michel G."/>
            <person name="Kersting A."/>
            <person name="Lauritano C."/>
            <person name="Lohaus R."/>
            <person name="Toepel M."/>
            <person name="Tonon T."/>
            <person name="Vanneste K."/>
            <person name="Amirebrahimi M."/>
            <person name="Brakel J."/>
            <person name="Bostroem C."/>
            <person name="Chovatia M."/>
            <person name="Grimwood J."/>
            <person name="Jenkins J.W."/>
            <person name="Jueterbock A."/>
            <person name="Mraz A."/>
            <person name="Stam W.T."/>
            <person name="Tice H."/>
            <person name="Bornberg-Bauer E."/>
            <person name="Green P.J."/>
            <person name="Pearson G.A."/>
            <person name="Procaccini G."/>
            <person name="Duarte C.M."/>
            <person name="Schmutz J."/>
            <person name="Reusch T.B.H."/>
            <person name="Van de Peer Y."/>
        </authorList>
    </citation>
    <scope>NUCLEOTIDE SEQUENCE [LARGE SCALE GENOMIC DNA]</scope>
    <source>
        <strain evidence="12">cv. Finnish</strain>
    </source>
</reference>
<accession>A0A0K9Q575</accession>
<dbReference type="Proteomes" id="UP000036987">
    <property type="component" value="Unassembled WGS sequence"/>
</dbReference>
<dbReference type="AlphaFoldDB" id="A0A0K9Q575"/>
<evidence type="ECO:0000256" key="9">
    <source>
        <dbReference type="ARBA" id="ARBA00023180"/>
    </source>
</evidence>
<evidence type="ECO:0000256" key="8">
    <source>
        <dbReference type="ARBA" id="ARBA00023136"/>
    </source>
</evidence>
<keyword evidence="8" id="KW-0472">Membrane</keyword>
<evidence type="ECO:0000256" key="6">
    <source>
        <dbReference type="ARBA" id="ARBA00022824"/>
    </source>
</evidence>
<dbReference type="InterPro" id="IPR019308">
    <property type="entry name" value="TMEM214"/>
</dbReference>
<proteinExistence type="inferred from homology"/>
<dbReference type="Pfam" id="PF10151">
    <property type="entry name" value="TMEM214"/>
    <property type="match status" value="1"/>
</dbReference>
<dbReference type="STRING" id="29655.A0A0K9Q575"/>
<evidence type="ECO:0000256" key="7">
    <source>
        <dbReference type="ARBA" id="ARBA00022989"/>
    </source>
</evidence>
<evidence type="ECO:0000256" key="3">
    <source>
        <dbReference type="ARBA" id="ARBA00011720"/>
    </source>
</evidence>
<comment type="similarity">
    <text evidence="2">Belongs to the TMEM214 family.</text>
</comment>
<evidence type="ECO:0000256" key="10">
    <source>
        <dbReference type="ARBA" id="ARBA00024938"/>
    </source>
</evidence>
<keyword evidence="9" id="KW-0325">Glycoprotein</keyword>
<comment type="function">
    <text evidence="10">Critical mediator, in cooperation with CASP4, of endoplasmic reticulum-stress induced apoptosis. Required or the activation of CASP4 following endoplasmic reticulum stress.</text>
</comment>
<keyword evidence="7" id="KW-1133">Transmembrane helix</keyword>
<dbReference type="GO" id="GO:0005789">
    <property type="term" value="C:endoplasmic reticulum membrane"/>
    <property type="evidence" value="ECO:0007669"/>
    <property type="project" value="UniProtKB-SubCell"/>
</dbReference>
<dbReference type="PANTHER" id="PTHR13448:SF0">
    <property type="entry name" value="TRANSMEMBRANE PROTEIN 214"/>
    <property type="match status" value="1"/>
</dbReference>
<evidence type="ECO:0008006" key="13">
    <source>
        <dbReference type="Google" id="ProtNLM"/>
    </source>
</evidence>